<dbReference type="RefSeq" id="WP_345571232.1">
    <property type="nucleotide sequence ID" value="NZ_BAAAZX010000044.1"/>
</dbReference>
<dbReference type="Proteomes" id="UP001500456">
    <property type="component" value="Unassembled WGS sequence"/>
</dbReference>
<keyword evidence="3" id="KW-1185">Reference proteome</keyword>
<evidence type="ECO:0000313" key="2">
    <source>
        <dbReference type="EMBL" id="GAA4028582.1"/>
    </source>
</evidence>
<evidence type="ECO:0000256" key="1">
    <source>
        <dbReference type="SAM" id="MobiDB-lite"/>
    </source>
</evidence>
<gene>
    <name evidence="2" type="ORF">GCM10022232_88070</name>
</gene>
<evidence type="ECO:0000313" key="3">
    <source>
        <dbReference type="Proteomes" id="UP001500456"/>
    </source>
</evidence>
<feature type="region of interest" description="Disordered" evidence="1">
    <location>
        <begin position="1"/>
        <end position="58"/>
    </location>
</feature>
<sequence>MAYAGGLVNHNSPEKRRKNEIASAVVDDEFRAAAGSRASRPPRPRQPHGEAAAGSAPP</sequence>
<dbReference type="EMBL" id="BAAAZX010000044">
    <property type="protein sequence ID" value="GAA4028582.1"/>
    <property type="molecule type" value="Genomic_DNA"/>
</dbReference>
<reference evidence="3" key="1">
    <citation type="journal article" date="2019" name="Int. J. Syst. Evol. Microbiol.">
        <title>The Global Catalogue of Microorganisms (GCM) 10K type strain sequencing project: providing services to taxonomists for standard genome sequencing and annotation.</title>
        <authorList>
            <consortium name="The Broad Institute Genomics Platform"/>
            <consortium name="The Broad Institute Genome Sequencing Center for Infectious Disease"/>
            <person name="Wu L."/>
            <person name="Ma J."/>
        </authorList>
    </citation>
    <scope>NUCLEOTIDE SEQUENCE [LARGE SCALE GENOMIC DNA]</scope>
    <source>
        <strain evidence="3">JCM 16924</strain>
    </source>
</reference>
<protein>
    <submittedName>
        <fullName evidence="2">Uncharacterized protein</fullName>
    </submittedName>
</protein>
<accession>A0ABP7TN80</accession>
<proteinExistence type="predicted"/>
<organism evidence="2 3">
    <name type="scientific">Streptomyces plumbiresistens</name>
    <dbReference type="NCBI Taxonomy" id="511811"/>
    <lineage>
        <taxon>Bacteria</taxon>
        <taxon>Bacillati</taxon>
        <taxon>Actinomycetota</taxon>
        <taxon>Actinomycetes</taxon>
        <taxon>Kitasatosporales</taxon>
        <taxon>Streptomycetaceae</taxon>
        <taxon>Streptomyces</taxon>
    </lineage>
</organism>
<comment type="caution">
    <text evidence="2">The sequence shown here is derived from an EMBL/GenBank/DDBJ whole genome shotgun (WGS) entry which is preliminary data.</text>
</comment>
<name>A0ABP7TN80_9ACTN</name>